<dbReference type="PANTHER" id="PTHR10174:SF222">
    <property type="entry name" value="GH10083P-RELATED"/>
    <property type="match status" value="1"/>
</dbReference>
<dbReference type="PROSITE" id="PS50191">
    <property type="entry name" value="CRAL_TRIO"/>
    <property type="match status" value="1"/>
</dbReference>
<dbReference type="GO" id="GO:1902936">
    <property type="term" value="F:phosphatidylinositol bisphosphate binding"/>
    <property type="evidence" value="ECO:0007669"/>
    <property type="project" value="TreeGrafter"/>
</dbReference>
<dbReference type="AlphaFoldDB" id="A0A6P7GNJ4"/>
<reference evidence="2" key="2">
    <citation type="submission" date="2025-05" db="UniProtKB">
        <authorList>
            <consortium name="EnsemblMetazoa"/>
        </authorList>
    </citation>
    <scope>IDENTIFICATION</scope>
</reference>
<dbReference type="InterPro" id="IPR036273">
    <property type="entry name" value="CRAL/TRIO_N_dom_sf"/>
</dbReference>
<accession>A0A6P7GNJ4</accession>
<dbReference type="CDD" id="cd00170">
    <property type="entry name" value="SEC14"/>
    <property type="match status" value="1"/>
</dbReference>
<organism evidence="4">
    <name type="scientific">Diabrotica virgifera virgifera</name>
    <name type="common">western corn rootworm</name>
    <dbReference type="NCBI Taxonomy" id="50390"/>
    <lineage>
        <taxon>Eukaryota</taxon>
        <taxon>Metazoa</taxon>
        <taxon>Ecdysozoa</taxon>
        <taxon>Arthropoda</taxon>
        <taxon>Hexapoda</taxon>
        <taxon>Insecta</taxon>
        <taxon>Pterygota</taxon>
        <taxon>Neoptera</taxon>
        <taxon>Endopterygota</taxon>
        <taxon>Coleoptera</taxon>
        <taxon>Polyphaga</taxon>
        <taxon>Cucujiformia</taxon>
        <taxon>Chrysomeloidea</taxon>
        <taxon>Chrysomelidae</taxon>
        <taxon>Galerucinae</taxon>
        <taxon>Diabroticina</taxon>
        <taxon>Diabroticites</taxon>
        <taxon>Diabrotica</taxon>
    </lineage>
</organism>
<dbReference type="OrthoDB" id="6575879at2759"/>
<dbReference type="SUPFAM" id="SSF52087">
    <property type="entry name" value="CRAL/TRIO domain"/>
    <property type="match status" value="1"/>
</dbReference>
<dbReference type="RefSeq" id="XP_028147572.1">
    <property type="nucleotide sequence ID" value="XM_028291771.1"/>
</dbReference>
<dbReference type="KEGG" id="dvv:114340990"/>
<reference evidence="4" key="1">
    <citation type="submission" date="2025-04" db="UniProtKB">
        <authorList>
            <consortium name="RefSeq"/>
        </authorList>
    </citation>
    <scope>IDENTIFICATION</scope>
    <source>
        <tissue evidence="4">Whole insect</tissue>
    </source>
</reference>
<dbReference type="Pfam" id="PF00650">
    <property type="entry name" value="CRAL_TRIO"/>
    <property type="match status" value="1"/>
</dbReference>
<dbReference type="Proteomes" id="UP001652700">
    <property type="component" value="Unplaced"/>
</dbReference>
<dbReference type="InterPro" id="IPR036865">
    <property type="entry name" value="CRAL-TRIO_dom_sf"/>
</dbReference>
<proteinExistence type="predicted"/>
<feature type="domain" description="CRAL-TRIO" evidence="1">
    <location>
        <begin position="151"/>
        <end position="246"/>
    </location>
</feature>
<evidence type="ECO:0000259" key="1">
    <source>
        <dbReference type="PROSITE" id="PS50191"/>
    </source>
</evidence>
<evidence type="ECO:0000313" key="2">
    <source>
        <dbReference type="EnsemblMetazoa" id="XP_028147572.1"/>
    </source>
</evidence>
<dbReference type="Gene3D" id="3.40.525.10">
    <property type="entry name" value="CRAL-TRIO lipid binding domain"/>
    <property type="match status" value="1"/>
</dbReference>
<name>A0A6P7GNJ4_DIAVI</name>
<dbReference type="InterPro" id="IPR001251">
    <property type="entry name" value="CRAL-TRIO_dom"/>
</dbReference>
<dbReference type="SUPFAM" id="SSF46938">
    <property type="entry name" value="CRAL/TRIO N-terminal domain"/>
    <property type="match status" value="1"/>
</dbReference>
<dbReference type="GeneID" id="114340990"/>
<keyword evidence="3" id="KW-1185">Reference proteome</keyword>
<dbReference type="EnsemblMetazoa" id="XM_028291771.2">
    <property type="protein sequence ID" value="XP_028147572.1"/>
    <property type="gene ID" value="LOC114340990"/>
</dbReference>
<dbReference type="InParanoid" id="A0A6P7GNJ4"/>
<gene>
    <name evidence="4" type="primary">LOC114340990</name>
</gene>
<evidence type="ECO:0000313" key="4">
    <source>
        <dbReference type="RefSeq" id="XP_028147572.1"/>
    </source>
</evidence>
<dbReference type="PANTHER" id="PTHR10174">
    <property type="entry name" value="ALPHA-TOCOPHEROL TRANSFER PROTEIN-RELATED"/>
    <property type="match status" value="1"/>
</dbReference>
<dbReference type="GO" id="GO:0016020">
    <property type="term" value="C:membrane"/>
    <property type="evidence" value="ECO:0007669"/>
    <property type="project" value="TreeGrafter"/>
</dbReference>
<sequence length="298" mass="35069">MSFKTDFQKIFNHFGKSKENVTHDVEIIKNWIKTQNHLPEIPAATMITYFLVNNNFSIEKTKQSLDMYYSVRKIMPDIYQNNLPLSSTTKDLYEEVTTVPLPTLTPNLQRVILNKVDGNPEKIVGDQPIVSMIHLNEVKMWEDLALGDIYVLDYKNVKLGHVGKATPQMFKKLDFICEEIWNNQIKEMHIINAPSVADALITFMRKYLYRRLRDKVFVHNSLNDLYKYVPREILPKDYGGDEKPLNELKDLWYKTLKKHQPRFEKLENMVVQENRRPSPCKNCDILGYYGNYMQIDVN</sequence>
<protein>
    <submittedName>
        <fullName evidence="4">Alpha-tocopherol transfer protein-like</fullName>
    </submittedName>
</protein>
<evidence type="ECO:0000313" key="3">
    <source>
        <dbReference type="Proteomes" id="UP001652700"/>
    </source>
</evidence>